<name>C6XI92_HIRBI</name>
<keyword evidence="2" id="KW-0472">Membrane</keyword>
<dbReference type="Proteomes" id="UP000002745">
    <property type="component" value="Chromosome"/>
</dbReference>
<evidence type="ECO:0000256" key="2">
    <source>
        <dbReference type="SAM" id="Phobius"/>
    </source>
</evidence>
<feature type="region of interest" description="Disordered" evidence="1">
    <location>
        <begin position="104"/>
        <end position="124"/>
    </location>
</feature>
<proteinExistence type="predicted"/>
<keyword evidence="4" id="KW-1185">Reference proteome</keyword>
<gene>
    <name evidence="3" type="ordered locus">Hbal_1226</name>
</gene>
<dbReference type="AlphaFoldDB" id="C6XI92"/>
<evidence type="ECO:0000313" key="4">
    <source>
        <dbReference type="Proteomes" id="UP000002745"/>
    </source>
</evidence>
<keyword evidence="2" id="KW-0812">Transmembrane</keyword>
<keyword evidence="2" id="KW-1133">Transmembrane helix</keyword>
<feature type="transmembrane region" description="Helical" evidence="2">
    <location>
        <begin position="32"/>
        <end position="52"/>
    </location>
</feature>
<evidence type="ECO:0000313" key="3">
    <source>
        <dbReference type="EMBL" id="ACT58918.1"/>
    </source>
</evidence>
<evidence type="ECO:0000256" key="1">
    <source>
        <dbReference type="SAM" id="MobiDB-lite"/>
    </source>
</evidence>
<dbReference type="KEGG" id="hba:Hbal_1226"/>
<accession>C6XI92</accession>
<sequence length="124" mass="13584">MSDDMNQNNSSDDATPMAKLLFGWTQAKSTPIIFLIVLVVISLGLFAADFVLAAKHMKHAYKPVAFSEMPMFYGLYGFAAFAFVVGCGWPLAKLLRKDENYYGDLEGLDADEGDATSKSKVEGE</sequence>
<protein>
    <submittedName>
        <fullName evidence="3">Uncharacterized protein</fullName>
    </submittedName>
</protein>
<dbReference type="OrthoDB" id="7631747at2"/>
<dbReference type="HOGENOM" id="CLU_2000779_0_0_5"/>
<feature type="compositionally biased region" description="Basic and acidic residues" evidence="1">
    <location>
        <begin position="115"/>
        <end position="124"/>
    </location>
</feature>
<reference evidence="4" key="1">
    <citation type="journal article" date="2011" name="J. Bacteriol.">
        <title>Genome sequences of eight morphologically diverse alphaproteobacteria.</title>
        <authorList>
            <consortium name="US DOE Joint Genome Institute"/>
            <person name="Brown P.J."/>
            <person name="Kysela D.T."/>
            <person name="Buechlein A."/>
            <person name="Hemmerich C."/>
            <person name="Brun Y.V."/>
        </authorList>
    </citation>
    <scope>NUCLEOTIDE SEQUENCE [LARGE SCALE GENOMIC DNA]</scope>
    <source>
        <strain evidence="4">ATCC 49814 / DSM 5838 / IFAM 1418</strain>
    </source>
</reference>
<dbReference type="STRING" id="582402.Hbal_1226"/>
<feature type="transmembrane region" description="Helical" evidence="2">
    <location>
        <begin position="73"/>
        <end position="92"/>
    </location>
</feature>
<dbReference type="eggNOG" id="ENOG5033DGH">
    <property type="taxonomic scope" value="Bacteria"/>
</dbReference>
<organism evidence="3 4">
    <name type="scientific">Hirschia baltica (strain ATCC 49814 / DSM 5838 / IFAM 1418)</name>
    <dbReference type="NCBI Taxonomy" id="582402"/>
    <lineage>
        <taxon>Bacteria</taxon>
        <taxon>Pseudomonadati</taxon>
        <taxon>Pseudomonadota</taxon>
        <taxon>Alphaproteobacteria</taxon>
        <taxon>Hyphomonadales</taxon>
        <taxon>Hyphomonadaceae</taxon>
        <taxon>Hirschia</taxon>
    </lineage>
</organism>
<dbReference type="RefSeq" id="WP_015827068.1">
    <property type="nucleotide sequence ID" value="NC_012982.1"/>
</dbReference>
<dbReference type="EMBL" id="CP001678">
    <property type="protein sequence ID" value="ACT58918.1"/>
    <property type="molecule type" value="Genomic_DNA"/>
</dbReference>